<dbReference type="InterPro" id="IPR022631">
    <property type="entry name" value="ADOMET_SYNTHASE_CS"/>
</dbReference>
<dbReference type="GO" id="GO:0004478">
    <property type="term" value="F:methionine adenosyltransferase activity"/>
    <property type="evidence" value="ECO:0007669"/>
    <property type="project" value="UniProtKB-EC"/>
</dbReference>
<evidence type="ECO:0000256" key="1">
    <source>
        <dbReference type="ARBA" id="ARBA00001946"/>
    </source>
</evidence>
<evidence type="ECO:0000256" key="13">
    <source>
        <dbReference type="NCBIfam" id="TIGR01034"/>
    </source>
</evidence>
<comment type="cofactor">
    <cofactor evidence="1">
        <name>Mg(2+)</name>
        <dbReference type="ChEBI" id="CHEBI:18420"/>
    </cofactor>
</comment>
<dbReference type="Gene3D" id="3.30.300.10">
    <property type="match status" value="3"/>
</dbReference>
<dbReference type="PROSITE" id="PS00377">
    <property type="entry name" value="ADOMET_SYNTHASE_2"/>
    <property type="match status" value="1"/>
</dbReference>
<gene>
    <name evidence="19" type="primary">metK</name>
    <name evidence="19" type="ORF">R6G86_06685</name>
</gene>
<dbReference type="InterPro" id="IPR022629">
    <property type="entry name" value="S-AdoMet_synt_central"/>
</dbReference>
<evidence type="ECO:0000256" key="5">
    <source>
        <dbReference type="ARBA" id="ARBA00012828"/>
    </source>
</evidence>
<evidence type="ECO:0000256" key="9">
    <source>
        <dbReference type="ARBA" id="ARBA00022741"/>
    </source>
</evidence>
<dbReference type="RefSeq" id="WP_320755377.1">
    <property type="nucleotide sequence ID" value="NZ_JAWNGA010000011.1"/>
</dbReference>
<keyword evidence="11 14" id="KW-0460">Magnesium</keyword>
<feature type="domain" description="S-adenosylmethionine synthetase N-terminal" evidence="16">
    <location>
        <begin position="4"/>
        <end position="79"/>
    </location>
</feature>
<dbReference type="InterPro" id="IPR002133">
    <property type="entry name" value="S-AdoMet_synthetase"/>
</dbReference>
<proteinExistence type="inferred from homology"/>
<evidence type="ECO:0000259" key="16">
    <source>
        <dbReference type="Pfam" id="PF00438"/>
    </source>
</evidence>
<evidence type="ECO:0000256" key="10">
    <source>
        <dbReference type="ARBA" id="ARBA00022840"/>
    </source>
</evidence>
<evidence type="ECO:0000256" key="4">
    <source>
        <dbReference type="ARBA" id="ARBA00009685"/>
    </source>
</evidence>
<name>A0ABU5GBE4_9ACTO</name>
<comment type="subunit">
    <text evidence="14">Homotetramer.</text>
</comment>
<keyword evidence="10" id="KW-0067">ATP-binding</keyword>
<accession>A0ABU5GBE4</accession>
<evidence type="ECO:0000256" key="6">
    <source>
        <dbReference type="ARBA" id="ARBA00022563"/>
    </source>
</evidence>
<comment type="pathway">
    <text evidence="3">Amino-acid biosynthesis; S-adenosyl-L-methionine biosynthesis; S-adenosyl-L-methionine from L-methionine: step 1/1.</text>
</comment>
<dbReference type="InterPro" id="IPR022628">
    <property type="entry name" value="S-AdoMet_synt_N"/>
</dbReference>
<evidence type="ECO:0000256" key="14">
    <source>
        <dbReference type="RuleBase" id="RU000542"/>
    </source>
</evidence>
<dbReference type="Pfam" id="PF00438">
    <property type="entry name" value="S-AdoMet_synt_N"/>
    <property type="match status" value="1"/>
</dbReference>
<dbReference type="Pfam" id="PF02772">
    <property type="entry name" value="S-AdoMet_synt_M"/>
    <property type="match status" value="1"/>
</dbReference>
<dbReference type="EMBL" id="JAWNGA010000011">
    <property type="protein sequence ID" value="MDY5133421.1"/>
    <property type="molecule type" value="Genomic_DNA"/>
</dbReference>
<comment type="similarity">
    <text evidence="4 15">Belongs to the AdoMet synthase family.</text>
</comment>
<keyword evidence="6" id="KW-0554">One-carbon metabolism</keyword>
<keyword evidence="7 19" id="KW-0808">Transferase</keyword>
<dbReference type="PROSITE" id="PS00376">
    <property type="entry name" value="ADOMET_SYNTHASE_1"/>
    <property type="match status" value="1"/>
</dbReference>
<feature type="domain" description="S-adenosylmethionine synthetase central" evidence="17">
    <location>
        <begin position="116"/>
        <end position="234"/>
    </location>
</feature>
<dbReference type="InterPro" id="IPR022630">
    <property type="entry name" value="S-AdoMet_synt_C"/>
</dbReference>
<dbReference type="NCBIfam" id="TIGR01034">
    <property type="entry name" value="metK"/>
    <property type="match status" value="1"/>
</dbReference>
<feature type="domain" description="S-adenosylmethionine synthetase C-terminal" evidence="18">
    <location>
        <begin position="237"/>
        <end position="372"/>
    </location>
</feature>
<evidence type="ECO:0000256" key="11">
    <source>
        <dbReference type="ARBA" id="ARBA00022842"/>
    </source>
</evidence>
<evidence type="ECO:0000256" key="7">
    <source>
        <dbReference type="ARBA" id="ARBA00022679"/>
    </source>
</evidence>
<reference evidence="19 20" key="1">
    <citation type="submission" date="2023-10" db="EMBL/GenBank/DDBJ databases">
        <title>Whole Genome based description of the genera Actinobaculum and Actinotignum reveals a complex phylogenetic relationship within the species included in the genus Actinotignum.</title>
        <authorList>
            <person name="Jensen C.S."/>
            <person name="Dargis R."/>
            <person name="Kemp M."/>
            <person name="Christensen J.J."/>
        </authorList>
    </citation>
    <scope>NUCLEOTIDE SEQUENCE [LARGE SCALE GENOMIC DNA]</scope>
    <source>
        <strain evidence="19 20">SLA_B974</strain>
    </source>
</reference>
<dbReference type="EC" id="2.5.1.6" evidence="5 13"/>
<evidence type="ECO:0000256" key="8">
    <source>
        <dbReference type="ARBA" id="ARBA00022723"/>
    </source>
</evidence>
<evidence type="ECO:0000256" key="15">
    <source>
        <dbReference type="RuleBase" id="RU004462"/>
    </source>
</evidence>
<dbReference type="PIRSF" id="PIRSF000497">
    <property type="entry name" value="MAT"/>
    <property type="match status" value="1"/>
</dbReference>
<dbReference type="SUPFAM" id="SSF55973">
    <property type="entry name" value="S-adenosylmethionine synthetase"/>
    <property type="match status" value="3"/>
</dbReference>
<evidence type="ECO:0000256" key="3">
    <source>
        <dbReference type="ARBA" id="ARBA00005224"/>
    </source>
</evidence>
<comment type="cofactor">
    <cofactor evidence="2">
        <name>K(+)</name>
        <dbReference type="ChEBI" id="CHEBI:29103"/>
    </cofactor>
</comment>
<comment type="subcellular location">
    <subcellularLocation>
        <location evidence="14">Cytoplasm</location>
    </subcellularLocation>
</comment>
<sequence length="396" mass="43147">MSVVKTAEAVCVGHPDKLCDLIADQILDDILYEDRNARVAVEVMAVGRRIIVTGEINTRARVRVRESVRTALSNAGYKPWRFLVYVWVRHQSRDISDGVSTSLEARLGDDSAYSLQGAGDQGTVYGYACTETPERLPLPLVLAHKICRRLDEAREQGTIKGIFSDGKAQVSVRYDDTGRPQAVECVVVSVQHSELKDSDELRREITSLIVGPVCAAHLPVSDETVILVNPSGRFIEGGPKADTGLTGRKLMVDTYGGLAPHGGGAFSGKDPSKVDRSGAYMARLIAKSVVDARLADECQVSISYAIGKADPVAFSVDTLGSGQYSDEILTAAAREVFNLRPAAIIDQLGLRASGFVRYSTYGHFGDRTRRWEDTFDTRHKLEKAVKTHAAQKPAIK</sequence>
<dbReference type="CDD" id="cd18079">
    <property type="entry name" value="S-AdoMet_synt"/>
    <property type="match status" value="1"/>
</dbReference>
<evidence type="ECO:0000259" key="17">
    <source>
        <dbReference type="Pfam" id="PF02772"/>
    </source>
</evidence>
<protein>
    <recommendedName>
        <fullName evidence="5 13">Methionine adenosyltransferase</fullName>
        <ecNumber evidence="5 13">2.5.1.6</ecNumber>
    </recommendedName>
</protein>
<keyword evidence="12 14" id="KW-0630">Potassium</keyword>
<dbReference type="Pfam" id="PF02773">
    <property type="entry name" value="S-AdoMet_synt_C"/>
    <property type="match status" value="1"/>
</dbReference>
<evidence type="ECO:0000256" key="12">
    <source>
        <dbReference type="ARBA" id="ARBA00022958"/>
    </source>
</evidence>
<evidence type="ECO:0000313" key="19">
    <source>
        <dbReference type="EMBL" id="MDY5133421.1"/>
    </source>
</evidence>
<keyword evidence="8 14" id="KW-0479">Metal-binding</keyword>
<dbReference type="Proteomes" id="UP001275049">
    <property type="component" value="Unassembled WGS sequence"/>
</dbReference>
<keyword evidence="20" id="KW-1185">Reference proteome</keyword>
<organism evidence="19 20">
    <name type="scientific">Actinotignum urinale</name>
    <dbReference type="NCBI Taxonomy" id="190146"/>
    <lineage>
        <taxon>Bacteria</taxon>
        <taxon>Bacillati</taxon>
        <taxon>Actinomycetota</taxon>
        <taxon>Actinomycetes</taxon>
        <taxon>Actinomycetales</taxon>
        <taxon>Actinomycetaceae</taxon>
        <taxon>Actinotignum</taxon>
    </lineage>
</organism>
<keyword evidence="9" id="KW-0547">Nucleotide-binding</keyword>
<evidence type="ECO:0000259" key="18">
    <source>
        <dbReference type="Pfam" id="PF02773"/>
    </source>
</evidence>
<comment type="caution">
    <text evidence="19">The sequence shown here is derived from an EMBL/GenBank/DDBJ whole genome shotgun (WGS) entry which is preliminary data.</text>
</comment>
<evidence type="ECO:0000256" key="2">
    <source>
        <dbReference type="ARBA" id="ARBA00001958"/>
    </source>
</evidence>
<evidence type="ECO:0000313" key="20">
    <source>
        <dbReference type="Proteomes" id="UP001275049"/>
    </source>
</evidence>
<dbReference type="InterPro" id="IPR022636">
    <property type="entry name" value="S-AdoMet_synthetase_sfam"/>
</dbReference>
<dbReference type="PANTHER" id="PTHR11964">
    <property type="entry name" value="S-ADENOSYLMETHIONINE SYNTHETASE"/>
    <property type="match status" value="1"/>
</dbReference>